<sequence length="1238" mass="141743">MALAVAHELARTTTPAVRLVGGLFSPDLLEQLRTDPTQLSGQHPRDFGFRDERELLDDIAQTYRAALNLWNVFQRRLERLPETDRATSLTRDAWIVPLLSSLGYELERNPRAYDLAGQTYAISHRASPDEDSPPIHIAGARQELGRIDPSGRPRLSPHTLVQEFLNRSDHLWGIVTNGLTLRLLRSSPQLRTETYLEFDLATLFTDERYTDFVLLYRLLHRTRLPQDTATAHQCILEQYHQQALEQGSRARDRLRDGVERAVLTLGNGFLRHPANSNLREQVRRGELSPQRFYELLLRLVYRLLFLLVTEERGLLGGSEHYRQGYSVERLRRRCEDWRARDDHDDLWAGLLALFAVLRDGQPRHNGRPLAALLDLPVLDGELFRPEPFEDWRLRNRDLLDAIAALSRIPDERGIPRRVNYAALDVEELGSVYESLLDHAPLIELTADEPFTFAPGTQRKTTGSYYTPPELVAALVESALQPVLEARLKRVATREEKRRALLDLKICDPAAGSGHFLLAAARRLARTLARLETGEEEPSPERQREAMREVVTHCLYAVDKNPLAVELCKVALWIEAHLPGQPLTFLDHRIKCGDSLVGVFDLAVLREGIPDAAYERDDRAERSAARGHRQRNRREQQQLPLSAGPLDIDETLFDLGLLVEAVERMPEQTVEERLAKQRAYGELARDERWERLRAACDLWTAAFFADLTQGETVPTTGHVWQALAGQLREPRLLAAAQALASELRFFHWPLEFPDVFARGGFDVVLGNPPFMGGLRISSAFGARYRTWLEATFEPFTGTADLCAAFFRRAFASLAQGGRMGMVATNTISQGDTRQSGLAVILQEGGVITFARRFVKWLGVANVEVSLVSVHKRDNTRVDAHDTAILDGVVVPFISSRLDPDPETEPRRLVSNEGKAFVGDFVRGIGFVLEPSEAERLLSEDPRNANCLLPYLNGEDLNSHPEQRPSRYVICFHDWDLERAKQYPALLRIVEERVKPERDRLRGPGDRRNREYWWQFGAYRTGMRRAIAPLQRVLVRSRVSELHALVFVPHGWVYNEQTIVFAFDDDYHFALLQSTIHEAWVWRQASSLESRNRYTPTDCFDTFPFPMEEYRQLETFGWRMEELPRPFQEAALVGAEYHEHRRQIMLARRQGLTAVYNLFHNPACTDTDIARLRELHAAMDNAVLACYAWPDLDLRHDFYENERGQTRFTISPHARRELLRRLLELNIEISLWEHSAQLHG</sequence>
<protein>
    <recommendedName>
        <fullName evidence="1">site-specific DNA-methyltransferase (adenine-specific)</fullName>
        <ecNumber evidence="1">2.1.1.72</ecNumber>
    </recommendedName>
</protein>
<dbReference type="GO" id="GO:0006304">
    <property type="term" value="P:DNA modification"/>
    <property type="evidence" value="ECO:0007669"/>
    <property type="project" value="InterPro"/>
</dbReference>
<evidence type="ECO:0000256" key="4">
    <source>
        <dbReference type="ARBA" id="ARBA00022691"/>
    </source>
</evidence>
<dbReference type="PRINTS" id="PR00507">
    <property type="entry name" value="N12N6MTFRASE"/>
</dbReference>
<evidence type="ECO:0000256" key="2">
    <source>
        <dbReference type="ARBA" id="ARBA00022603"/>
    </source>
</evidence>
<keyword evidence="4" id="KW-0949">S-adenosyl-L-methionine</keyword>
<dbReference type="EC" id="2.1.1.72" evidence="1"/>
<reference evidence="9" key="1">
    <citation type="journal article" date="2020" name="mSystems">
        <title>Genome- and Community-Level Interaction Insights into Carbon Utilization and Element Cycling Functions of Hydrothermarchaeota in Hydrothermal Sediment.</title>
        <authorList>
            <person name="Zhou Z."/>
            <person name="Liu Y."/>
            <person name="Xu W."/>
            <person name="Pan J."/>
            <person name="Luo Z.H."/>
            <person name="Li M."/>
        </authorList>
    </citation>
    <scope>NUCLEOTIDE SEQUENCE [LARGE SCALE GENOMIC DNA]</scope>
    <source>
        <strain evidence="9">SpSt-222</strain>
    </source>
</reference>
<dbReference type="InterPro" id="IPR029063">
    <property type="entry name" value="SAM-dependent_MTases_sf"/>
</dbReference>
<dbReference type="GO" id="GO:0004519">
    <property type="term" value="F:endonuclease activity"/>
    <property type="evidence" value="ECO:0007669"/>
    <property type="project" value="UniProtKB-KW"/>
</dbReference>
<gene>
    <name evidence="9" type="ORF">ENP47_00220</name>
</gene>
<name>A0A7C2BGN3_THERO</name>
<dbReference type="PANTHER" id="PTHR33841">
    <property type="entry name" value="DNA METHYLTRANSFERASE YEEA-RELATED"/>
    <property type="match status" value="1"/>
</dbReference>
<comment type="catalytic activity">
    <reaction evidence="5">
        <text>a 2'-deoxyadenosine in DNA + S-adenosyl-L-methionine = an N(6)-methyl-2'-deoxyadenosine in DNA + S-adenosyl-L-homocysteine + H(+)</text>
        <dbReference type="Rhea" id="RHEA:15197"/>
        <dbReference type="Rhea" id="RHEA-COMP:12418"/>
        <dbReference type="Rhea" id="RHEA-COMP:12419"/>
        <dbReference type="ChEBI" id="CHEBI:15378"/>
        <dbReference type="ChEBI" id="CHEBI:57856"/>
        <dbReference type="ChEBI" id="CHEBI:59789"/>
        <dbReference type="ChEBI" id="CHEBI:90615"/>
        <dbReference type="ChEBI" id="CHEBI:90616"/>
        <dbReference type="EC" id="2.1.1.72"/>
    </reaction>
</comment>
<dbReference type="InterPro" id="IPR050953">
    <property type="entry name" value="N4_N6_ade-DNA_methylase"/>
</dbReference>
<organism evidence="9">
    <name type="scientific">Thermomicrobium roseum</name>
    <dbReference type="NCBI Taxonomy" id="500"/>
    <lineage>
        <taxon>Bacteria</taxon>
        <taxon>Pseudomonadati</taxon>
        <taxon>Thermomicrobiota</taxon>
        <taxon>Thermomicrobia</taxon>
        <taxon>Thermomicrobiales</taxon>
        <taxon>Thermomicrobiaceae</taxon>
        <taxon>Thermomicrobium</taxon>
    </lineage>
</organism>
<feature type="domain" description="Type II methyltransferase M.TaqI-like" evidence="7">
    <location>
        <begin position="552"/>
        <end position="828"/>
    </location>
</feature>
<dbReference type="Pfam" id="PF07669">
    <property type="entry name" value="Eco57I"/>
    <property type="match status" value="1"/>
</dbReference>
<dbReference type="EMBL" id="DSJL01000001">
    <property type="protein sequence ID" value="HEF64028.1"/>
    <property type="molecule type" value="Genomic_DNA"/>
</dbReference>
<dbReference type="Gene3D" id="3.40.50.150">
    <property type="entry name" value="Vaccinia Virus protein VP39"/>
    <property type="match status" value="2"/>
</dbReference>
<dbReference type="Pfam" id="PF20466">
    <property type="entry name" value="MmeI_TRD"/>
    <property type="match status" value="1"/>
</dbReference>
<comment type="caution">
    <text evidence="9">The sequence shown here is derived from an EMBL/GenBank/DDBJ whole genome shotgun (WGS) entry which is preliminary data.</text>
</comment>
<evidence type="ECO:0000259" key="7">
    <source>
        <dbReference type="Pfam" id="PF07669"/>
    </source>
</evidence>
<feature type="region of interest" description="Disordered" evidence="6">
    <location>
        <begin position="615"/>
        <end position="639"/>
    </location>
</feature>
<evidence type="ECO:0000256" key="6">
    <source>
        <dbReference type="SAM" id="MobiDB-lite"/>
    </source>
</evidence>
<keyword evidence="3" id="KW-0808">Transferase</keyword>
<dbReference type="GO" id="GO:0009007">
    <property type="term" value="F:site-specific DNA-methyltransferase (adenine-specific) activity"/>
    <property type="evidence" value="ECO:0007669"/>
    <property type="project" value="UniProtKB-EC"/>
</dbReference>
<keyword evidence="2" id="KW-0489">Methyltransferase</keyword>
<proteinExistence type="predicted"/>
<dbReference type="InterPro" id="IPR046820">
    <property type="entry name" value="MmeI_TRD"/>
</dbReference>
<dbReference type="AlphaFoldDB" id="A0A7C2BGN3"/>
<dbReference type="SUPFAM" id="SSF53335">
    <property type="entry name" value="S-adenosyl-L-methionine-dependent methyltransferases"/>
    <property type="match status" value="1"/>
</dbReference>
<evidence type="ECO:0000313" key="9">
    <source>
        <dbReference type="EMBL" id="HEF64028.1"/>
    </source>
</evidence>
<dbReference type="GO" id="GO:0032259">
    <property type="term" value="P:methylation"/>
    <property type="evidence" value="ECO:0007669"/>
    <property type="project" value="UniProtKB-KW"/>
</dbReference>
<keyword evidence="9" id="KW-0540">Nuclease</keyword>
<evidence type="ECO:0000259" key="8">
    <source>
        <dbReference type="Pfam" id="PF20466"/>
    </source>
</evidence>
<keyword evidence="9" id="KW-0255">Endonuclease</keyword>
<evidence type="ECO:0000256" key="3">
    <source>
        <dbReference type="ARBA" id="ARBA00022679"/>
    </source>
</evidence>
<keyword evidence="9" id="KW-0378">Hydrolase</keyword>
<accession>A0A7C2BGN3</accession>
<feature type="domain" description="MmeI-like target recognition" evidence="8">
    <location>
        <begin position="924"/>
        <end position="1104"/>
    </location>
</feature>
<dbReference type="InterPro" id="IPR011639">
    <property type="entry name" value="MethylTrfase_TaqI-like_dom"/>
</dbReference>
<dbReference type="PANTHER" id="PTHR33841:SF1">
    <property type="entry name" value="DNA METHYLTRANSFERASE A"/>
    <property type="match status" value="1"/>
</dbReference>
<evidence type="ECO:0000256" key="5">
    <source>
        <dbReference type="ARBA" id="ARBA00047942"/>
    </source>
</evidence>
<evidence type="ECO:0000256" key="1">
    <source>
        <dbReference type="ARBA" id="ARBA00011900"/>
    </source>
</evidence>